<evidence type="ECO:0008006" key="3">
    <source>
        <dbReference type="Google" id="ProtNLM"/>
    </source>
</evidence>
<comment type="caution">
    <text evidence="1">The sequence shown here is derived from an EMBL/GenBank/DDBJ whole genome shotgun (WGS) entry which is preliminary data.</text>
</comment>
<dbReference type="InterPro" id="IPR008914">
    <property type="entry name" value="PEBP"/>
</dbReference>
<dbReference type="eggNOG" id="COG1881">
    <property type="taxonomic scope" value="Bacteria"/>
</dbReference>
<evidence type="ECO:0000313" key="1">
    <source>
        <dbReference type="EMBL" id="EAS47410.1"/>
    </source>
</evidence>
<dbReference type="Pfam" id="PF01161">
    <property type="entry name" value="PBP"/>
    <property type="match status" value="1"/>
</dbReference>
<proteinExistence type="predicted"/>
<dbReference type="SUPFAM" id="SSF49777">
    <property type="entry name" value="PEBP-like"/>
    <property type="match status" value="1"/>
</dbReference>
<reference evidence="1 2" key="1">
    <citation type="submission" date="2006-03" db="EMBL/GenBank/DDBJ databases">
        <authorList>
            <person name="Giovannoni S.J."/>
            <person name="Cho J.-C."/>
            <person name="Ferriera S."/>
            <person name="Johnson J."/>
            <person name="Kravitz S."/>
            <person name="Halpern A."/>
            <person name="Remington K."/>
            <person name="Beeson K."/>
            <person name="Tran B."/>
            <person name="Rogers Y.-H."/>
            <person name="Friedman R."/>
            <person name="Venter J.C."/>
        </authorList>
    </citation>
    <scope>NUCLEOTIDE SEQUENCE [LARGE SCALE GENOMIC DNA]</scope>
    <source>
        <strain evidence="1 2">HTCC2207</strain>
    </source>
</reference>
<dbReference type="AlphaFoldDB" id="Q1YTS7"/>
<gene>
    <name evidence="1" type="ORF">GB2207_01362</name>
</gene>
<sequence>MFGLTDTALIESALAPDATYTTGAQIVSEIDGLGDSIDIDGNGSADALTDGLVILRYLFGLRDDVLIKDVIAPNATLFNAADIGEKIEILMLKTQQPVLSNAVINSDAFKATGSDYVNLPLSYTCDGVNGGTSPSLSWKGTSALATHLGLTMHSVNSDGSSTFQFSIFNIPGTITTLDEGDFSIGTAAEGDMTSAEIAAAGGIAYAAPCADGAGLETLYVFTLYELDSELELSSSATHADVQAALITQSLSAVPITTRRVRFDATALANNLHVPQDGTFSCAEKTAHFNEYSAVHSSISCNANTDQFSVVSHIADGLKTARADQQLQVGISSWIGRLSLPSQSGSTMRLTPSYLSEPSNNISCDGTGVLGFSVDGQVILPYYKQSNNSGVGDTCGPSDGEDYAGRDTVVLGEVDQCYGHSPNGEGYHLHGAPICLMDVHDPSKPVAYMTDGIPLYYGEAGGTIENTLHAQTARSVTDTNFGAGLYEHLNYSPSDVKDGSNPLNECNAYDINGDGAISGYAYYSTKDAPYSIGCFMGEVLDSDTKAPAANTKLLSERNGWTGQSVGQAISVDVMANYSGLYNGKTYNITEVMPGTSNVPSFLTANTMAQVLWRILDSDDANYDASTTCFEFRYRANSSITNSDETETICTEKPVGDATLDFTPFGN</sequence>
<dbReference type="Proteomes" id="UP000005555">
    <property type="component" value="Unassembled WGS sequence"/>
</dbReference>
<organism evidence="1 2">
    <name type="scientific">gamma proteobacterium HTCC2207</name>
    <dbReference type="NCBI Taxonomy" id="314287"/>
    <lineage>
        <taxon>Bacteria</taxon>
        <taxon>Pseudomonadati</taxon>
        <taxon>Pseudomonadota</taxon>
        <taxon>Gammaproteobacteria</taxon>
        <taxon>Cellvibrionales</taxon>
        <taxon>Porticoccaceae</taxon>
        <taxon>SAR92 clade</taxon>
    </lineage>
</organism>
<keyword evidence="2" id="KW-1185">Reference proteome</keyword>
<dbReference type="HOGENOM" id="CLU_456948_0_0_6"/>
<dbReference type="EMBL" id="AAPI01000002">
    <property type="protein sequence ID" value="EAS47410.1"/>
    <property type="molecule type" value="Genomic_DNA"/>
</dbReference>
<evidence type="ECO:0000313" key="2">
    <source>
        <dbReference type="Proteomes" id="UP000005555"/>
    </source>
</evidence>
<dbReference type="InterPro" id="IPR036610">
    <property type="entry name" value="PEBP-like_sf"/>
</dbReference>
<accession>Q1YTS7</accession>
<protein>
    <recommendedName>
        <fullName evidence="3">YHYH domain-containing protein</fullName>
    </recommendedName>
</protein>
<name>Q1YTS7_9GAMM</name>
<dbReference type="Gene3D" id="3.90.280.10">
    <property type="entry name" value="PEBP-like"/>
    <property type="match status" value="1"/>
</dbReference>